<evidence type="ECO:0000313" key="6">
    <source>
        <dbReference type="EMBL" id="PVD38566.1"/>
    </source>
</evidence>
<evidence type="ECO:0000313" key="7">
    <source>
        <dbReference type="Proteomes" id="UP000245119"/>
    </source>
</evidence>
<dbReference type="GO" id="GO:0016020">
    <property type="term" value="C:membrane"/>
    <property type="evidence" value="ECO:0007669"/>
    <property type="project" value="UniProtKB-SubCell"/>
</dbReference>
<dbReference type="OrthoDB" id="5987936at2759"/>
<dbReference type="Proteomes" id="UP000245119">
    <property type="component" value="Linkage Group LG1"/>
</dbReference>
<keyword evidence="7" id="KW-1185">Reference proteome</keyword>
<gene>
    <name evidence="6" type="ORF">C0Q70_01182</name>
</gene>
<comment type="subcellular location">
    <subcellularLocation>
        <location evidence="1">Membrane</location>
        <topology evidence="1">Multi-pass membrane protein</topology>
    </subcellularLocation>
</comment>
<evidence type="ECO:0000256" key="1">
    <source>
        <dbReference type="ARBA" id="ARBA00004141"/>
    </source>
</evidence>
<comment type="caution">
    <text evidence="6">The sequence shown here is derived from an EMBL/GenBank/DDBJ whole genome shotgun (WGS) entry which is preliminary data.</text>
</comment>
<evidence type="ECO:0008006" key="8">
    <source>
        <dbReference type="Google" id="ProtNLM"/>
    </source>
</evidence>
<evidence type="ECO:0000256" key="5">
    <source>
        <dbReference type="SAM" id="Phobius"/>
    </source>
</evidence>
<feature type="transmembrane region" description="Helical" evidence="5">
    <location>
        <begin position="114"/>
        <end position="138"/>
    </location>
</feature>
<proteinExistence type="predicted"/>
<evidence type="ECO:0000256" key="3">
    <source>
        <dbReference type="ARBA" id="ARBA00022989"/>
    </source>
</evidence>
<sequence length="204" mass="21576">MLLKPTKMPYSNFSTAQKMALAAMVIGSLMCLVGTGVPYWVVLNGNDVHMSSDLAEVDIGLWMYCGQSLGSTECKVIPWDDISGACGATALGIFISKVDGAVSLNIENIHIAHYGWGLGLFATGFAILLVASFVACFASPNNPLPGYILTTSPSVLVSQTTNNPYLPMNDPAMNSSVMVTSQMSTGTYNSPVMGAYNPPVMGFK</sequence>
<dbReference type="PROSITE" id="PS01346">
    <property type="entry name" value="CLAUDIN"/>
    <property type="match status" value="1"/>
</dbReference>
<keyword evidence="2 5" id="KW-0812">Transmembrane</keyword>
<dbReference type="EMBL" id="PZQS01000001">
    <property type="protein sequence ID" value="PVD38566.1"/>
    <property type="molecule type" value="Genomic_DNA"/>
</dbReference>
<keyword evidence="4 5" id="KW-0472">Membrane</keyword>
<feature type="transmembrane region" description="Helical" evidence="5">
    <location>
        <begin position="21"/>
        <end position="42"/>
    </location>
</feature>
<organism evidence="6 7">
    <name type="scientific">Pomacea canaliculata</name>
    <name type="common">Golden apple snail</name>
    <dbReference type="NCBI Taxonomy" id="400727"/>
    <lineage>
        <taxon>Eukaryota</taxon>
        <taxon>Metazoa</taxon>
        <taxon>Spiralia</taxon>
        <taxon>Lophotrochozoa</taxon>
        <taxon>Mollusca</taxon>
        <taxon>Gastropoda</taxon>
        <taxon>Caenogastropoda</taxon>
        <taxon>Architaenioglossa</taxon>
        <taxon>Ampullarioidea</taxon>
        <taxon>Ampullariidae</taxon>
        <taxon>Pomacea</taxon>
    </lineage>
</organism>
<dbReference type="AlphaFoldDB" id="A0A2T7PYQ9"/>
<evidence type="ECO:0000256" key="4">
    <source>
        <dbReference type="ARBA" id="ARBA00023136"/>
    </source>
</evidence>
<evidence type="ECO:0000256" key="2">
    <source>
        <dbReference type="ARBA" id="ARBA00022692"/>
    </source>
</evidence>
<protein>
    <recommendedName>
        <fullName evidence="8">Claudin</fullName>
    </recommendedName>
</protein>
<name>A0A2T7PYQ9_POMCA</name>
<keyword evidence="3 5" id="KW-1133">Transmembrane helix</keyword>
<dbReference type="InterPro" id="IPR017974">
    <property type="entry name" value="Claudin_CS"/>
</dbReference>
<accession>A0A2T7PYQ9</accession>
<dbReference type="Gene3D" id="1.20.140.150">
    <property type="match status" value="1"/>
</dbReference>
<reference evidence="6 7" key="1">
    <citation type="submission" date="2018-04" db="EMBL/GenBank/DDBJ databases">
        <title>The genome of golden apple snail Pomacea canaliculata provides insight into stress tolerance and invasive adaptation.</title>
        <authorList>
            <person name="Liu C."/>
            <person name="Liu B."/>
            <person name="Ren Y."/>
            <person name="Zhang Y."/>
            <person name="Wang H."/>
            <person name="Li S."/>
            <person name="Jiang F."/>
            <person name="Yin L."/>
            <person name="Zhang G."/>
            <person name="Qian W."/>
            <person name="Fan W."/>
        </authorList>
    </citation>
    <scope>NUCLEOTIDE SEQUENCE [LARGE SCALE GENOMIC DNA]</scope>
    <source>
        <strain evidence="6">SZHN2017</strain>
        <tissue evidence="6">Muscle</tissue>
    </source>
</reference>